<proteinExistence type="predicted"/>
<evidence type="ECO:0000313" key="3">
    <source>
        <dbReference type="Proteomes" id="UP000008044"/>
    </source>
</evidence>
<dbReference type="HOGENOM" id="CLU_2754288_0_0_6"/>
<dbReference type="EMBL" id="PSZG01000001">
    <property type="protein sequence ID" value="RKO78955.1"/>
    <property type="molecule type" value="Genomic_DNA"/>
</dbReference>
<dbReference type="GeneID" id="45850985"/>
<dbReference type="KEGG" id="pec:W5S_0483"/>
<reference evidence="1 3" key="1">
    <citation type="journal article" date="2012" name="J. Bacteriol.">
        <title>Genome sequence of Pectobacterium sp. strain SCC3193.</title>
        <authorList>
            <person name="Koskinen J.P."/>
            <person name="Laine P."/>
            <person name="Niemi O."/>
            <person name="Nykyri J."/>
            <person name="Harjunpaa H."/>
            <person name="Auvinen P."/>
            <person name="Paulin L."/>
            <person name="Pirhonen M."/>
            <person name="Palva T."/>
            <person name="Holm L."/>
        </authorList>
    </citation>
    <scope>NUCLEOTIDE SEQUENCE [LARGE SCALE GENOMIC DNA]</scope>
    <source>
        <strain evidence="1 3">SCC3193</strain>
    </source>
</reference>
<gene>
    <name evidence="1" type="ordered locus">W5S_0483</name>
    <name evidence="2" type="ORF">C5E00_20415</name>
</gene>
<dbReference type="Proteomes" id="UP000269665">
    <property type="component" value="Unassembled WGS sequence"/>
</dbReference>
<evidence type="ECO:0000313" key="1">
    <source>
        <dbReference type="EMBL" id="AFI88609.1"/>
    </source>
</evidence>
<dbReference type="RefSeq" id="WP_014698624.1">
    <property type="nucleotide sequence ID" value="NC_017845.1"/>
</dbReference>
<reference evidence="1" key="2">
    <citation type="submission" date="2012-03" db="EMBL/GenBank/DDBJ databases">
        <authorList>
            <person name="Koskinen P."/>
            <person name="Laine P."/>
            <person name="Niemi O."/>
            <person name="Nykyri J."/>
            <person name="Harjunpaa H."/>
            <person name="Auvinen P."/>
            <person name="Paulin L."/>
            <person name="Pirhonen M."/>
            <person name="Palva T."/>
            <person name="Holm L."/>
        </authorList>
    </citation>
    <scope>NUCLEOTIDE SEQUENCE</scope>
    <source>
        <strain evidence="1">SCC3193</strain>
    </source>
</reference>
<dbReference type="AlphaFoldDB" id="A0A0H3HYZ0"/>
<organism evidence="1 3">
    <name type="scientific">Pectobacterium parmentieri</name>
    <dbReference type="NCBI Taxonomy" id="1905730"/>
    <lineage>
        <taxon>Bacteria</taxon>
        <taxon>Pseudomonadati</taxon>
        <taxon>Pseudomonadota</taxon>
        <taxon>Gammaproteobacteria</taxon>
        <taxon>Enterobacterales</taxon>
        <taxon>Pectobacteriaceae</taxon>
        <taxon>Pectobacterium</taxon>
    </lineage>
</organism>
<dbReference type="EMBL" id="CP003415">
    <property type="protein sequence ID" value="AFI88609.1"/>
    <property type="molecule type" value="Genomic_DNA"/>
</dbReference>
<dbReference type="KEGG" id="ppar:A8F97_16090"/>
<reference evidence="2 4" key="3">
    <citation type="journal article" date="2018" name="BMC Genomics">
        <title>High genomic variability in the plant pathogenic bacterium Pectobacterium parmentieri deciphered from de novo assembled complete genomes.</title>
        <authorList>
            <person name="Zoledowska S."/>
            <person name="Motyka-Pomagruk A."/>
            <person name="Sledz W."/>
            <person name="Mengoni A."/>
            <person name="Lojkowska E."/>
        </authorList>
    </citation>
    <scope>NUCLEOTIDE SEQUENCE [LARGE SCALE GENOMIC DNA]</scope>
    <source>
        <strain evidence="2 4">IFB5626</strain>
    </source>
</reference>
<sequence>MIKINFGIYLRENDIKEIDDENDRNTNVIDGVDILLKRFLSIANIIDNAKKGSTDWFLTGKSQKDAMKKK</sequence>
<evidence type="ECO:0000313" key="2">
    <source>
        <dbReference type="EMBL" id="RKO78955.1"/>
    </source>
</evidence>
<evidence type="ECO:0000313" key="4">
    <source>
        <dbReference type="Proteomes" id="UP000269665"/>
    </source>
</evidence>
<dbReference type="PATRIC" id="fig|1166016.3.peg.486"/>
<name>A0A0H3HYZ0_PECPM</name>
<dbReference type="Proteomes" id="UP000008044">
    <property type="component" value="Chromosome"/>
</dbReference>
<protein>
    <submittedName>
        <fullName evidence="1">Hypoticical protein</fullName>
    </submittedName>
</protein>
<accession>A0A0H3HYZ0</accession>
<dbReference type="STRING" id="1905730.W5S_0483"/>